<evidence type="ECO:0000256" key="2">
    <source>
        <dbReference type="ARBA" id="ARBA00004590"/>
    </source>
</evidence>
<comment type="function">
    <text evidence="11">Involved in protein N-glycosylation. Essential for the second step of the dolichol-linked oligosaccharide pathway. Anchors the catalytic subunit ALG13 to the ER.</text>
</comment>
<dbReference type="PANTHER" id="PTHR12154">
    <property type="entry name" value="GLYCOSYL TRANSFERASE-RELATED"/>
    <property type="match status" value="1"/>
</dbReference>
<evidence type="ECO:0000313" key="13">
    <source>
        <dbReference type="Proteomes" id="UP000780801"/>
    </source>
</evidence>
<evidence type="ECO:0000256" key="11">
    <source>
        <dbReference type="RuleBase" id="RU362127"/>
    </source>
</evidence>
<evidence type="ECO:0000256" key="3">
    <source>
        <dbReference type="ARBA" id="ARBA00009731"/>
    </source>
</evidence>
<evidence type="ECO:0000256" key="4">
    <source>
        <dbReference type="ARBA" id="ARBA00011335"/>
    </source>
</evidence>
<keyword evidence="6" id="KW-0812">Transmembrane</keyword>
<dbReference type="GO" id="GO:0043541">
    <property type="term" value="C:UDP-N-acetylglucosamine transferase complex"/>
    <property type="evidence" value="ECO:0007669"/>
    <property type="project" value="TreeGrafter"/>
</dbReference>
<keyword evidence="13" id="KW-1185">Reference proteome</keyword>
<evidence type="ECO:0000256" key="5">
    <source>
        <dbReference type="ARBA" id="ARBA00017467"/>
    </source>
</evidence>
<keyword evidence="8" id="KW-1133">Transmembrane helix</keyword>
<comment type="subcellular location">
    <subcellularLocation>
        <location evidence="1 11">Endoplasmic reticulum membrane</location>
        <topology evidence="1 11">Single-pass membrane protein</topology>
    </subcellularLocation>
    <subcellularLocation>
        <location evidence="2">Nucleus membrane</location>
        <topology evidence="2">Single-pass membrane protein</topology>
    </subcellularLocation>
</comment>
<comment type="caution">
    <text evidence="12">The sequence shown here is derived from an EMBL/GenBank/DDBJ whole genome shotgun (WGS) entry which is preliminary data.</text>
</comment>
<reference evidence="12" key="1">
    <citation type="journal article" date="2020" name="Fungal Divers.">
        <title>Resolving the Mortierellaceae phylogeny through synthesis of multi-gene phylogenetics and phylogenomics.</title>
        <authorList>
            <person name="Vandepol N."/>
            <person name="Liber J."/>
            <person name="Desiro A."/>
            <person name="Na H."/>
            <person name="Kennedy M."/>
            <person name="Barry K."/>
            <person name="Grigoriev I.V."/>
            <person name="Miller A.N."/>
            <person name="O'Donnell K."/>
            <person name="Stajich J.E."/>
            <person name="Bonito G."/>
        </authorList>
    </citation>
    <scope>NUCLEOTIDE SEQUENCE</scope>
    <source>
        <strain evidence="12">KOD1015</strain>
    </source>
</reference>
<dbReference type="Pfam" id="PF08660">
    <property type="entry name" value="Alg14"/>
    <property type="match status" value="1"/>
</dbReference>
<evidence type="ECO:0000256" key="10">
    <source>
        <dbReference type="ARBA" id="ARBA00032062"/>
    </source>
</evidence>
<evidence type="ECO:0000256" key="8">
    <source>
        <dbReference type="ARBA" id="ARBA00022989"/>
    </source>
</evidence>
<dbReference type="Gene3D" id="3.40.50.2000">
    <property type="entry name" value="Glycogen Phosphorylase B"/>
    <property type="match status" value="1"/>
</dbReference>
<name>A0A9P6G165_9FUNG</name>
<sequence>MDDLVSIEKVHQLESARGQIDITHQFNIQGKKVVDQEQSEGYTIHRIPRSRFVHQSILTTPFTLIKSLLVAMPLIQRLTCYTRTPLTKSNSGKGATPFKTNGQSILLLNGPGTCFALALTVIGARMLGVPIDQTAAIVFVESFARVQTLSLTGKLLYPIADVFLVQWDELCQKYPRSNYLGMLV</sequence>
<evidence type="ECO:0000256" key="7">
    <source>
        <dbReference type="ARBA" id="ARBA00022824"/>
    </source>
</evidence>
<proteinExistence type="inferred from homology"/>
<dbReference type="AlphaFoldDB" id="A0A9P6G165"/>
<dbReference type="Proteomes" id="UP000780801">
    <property type="component" value="Unassembled WGS sequence"/>
</dbReference>
<dbReference type="GO" id="GO:0031965">
    <property type="term" value="C:nuclear membrane"/>
    <property type="evidence" value="ECO:0007669"/>
    <property type="project" value="UniProtKB-SubCell"/>
</dbReference>
<comment type="similarity">
    <text evidence="3 11">Belongs to the ALG14 family.</text>
</comment>
<protein>
    <recommendedName>
        <fullName evidence="5 11">UDP-N-acetylglucosamine transferase subunit ALG14</fullName>
    </recommendedName>
    <alternativeName>
        <fullName evidence="10 11">Asparagine-linked glycosylation protein 14</fullName>
    </alternativeName>
</protein>
<gene>
    <name evidence="11 12" type="primary">ALG14</name>
    <name evidence="12" type="ORF">BGW38_002034</name>
</gene>
<evidence type="ECO:0000256" key="9">
    <source>
        <dbReference type="ARBA" id="ARBA00023136"/>
    </source>
</evidence>
<evidence type="ECO:0000256" key="1">
    <source>
        <dbReference type="ARBA" id="ARBA00004389"/>
    </source>
</evidence>
<keyword evidence="9" id="KW-0472">Membrane</keyword>
<dbReference type="PANTHER" id="PTHR12154:SF4">
    <property type="entry name" value="UDP-N-ACETYLGLUCOSAMINE TRANSFERASE SUBUNIT ALG14 HOMOLOG"/>
    <property type="match status" value="1"/>
</dbReference>
<dbReference type="EMBL" id="JAABOA010000168">
    <property type="protein sequence ID" value="KAF9585510.1"/>
    <property type="molecule type" value="Genomic_DNA"/>
</dbReference>
<organism evidence="12 13">
    <name type="scientific">Lunasporangiospora selenospora</name>
    <dbReference type="NCBI Taxonomy" id="979761"/>
    <lineage>
        <taxon>Eukaryota</taxon>
        <taxon>Fungi</taxon>
        <taxon>Fungi incertae sedis</taxon>
        <taxon>Mucoromycota</taxon>
        <taxon>Mortierellomycotina</taxon>
        <taxon>Mortierellomycetes</taxon>
        <taxon>Mortierellales</taxon>
        <taxon>Mortierellaceae</taxon>
        <taxon>Lunasporangiospora</taxon>
    </lineage>
</organism>
<dbReference type="InterPro" id="IPR013969">
    <property type="entry name" value="Oligosacch_biosynth_Alg14"/>
</dbReference>
<dbReference type="GO" id="GO:0006488">
    <property type="term" value="P:dolichol-linked oligosaccharide biosynthetic process"/>
    <property type="evidence" value="ECO:0007669"/>
    <property type="project" value="InterPro"/>
</dbReference>
<keyword evidence="7 11" id="KW-0256">Endoplasmic reticulum</keyword>
<accession>A0A9P6G165</accession>
<dbReference type="GO" id="GO:0004577">
    <property type="term" value="F:N-acetylglucosaminyldiphosphodolichol N-acetylglucosaminyltransferase activity"/>
    <property type="evidence" value="ECO:0007669"/>
    <property type="project" value="TreeGrafter"/>
</dbReference>
<keyword evidence="12" id="KW-0808">Transferase</keyword>
<dbReference type="OrthoDB" id="17098at2759"/>
<evidence type="ECO:0000313" key="12">
    <source>
        <dbReference type="EMBL" id="KAF9585510.1"/>
    </source>
</evidence>
<comment type="subunit">
    <text evidence="4 11">Heterodimer with ALG13 to form a functional enzyme.</text>
</comment>
<evidence type="ECO:0000256" key="6">
    <source>
        <dbReference type="ARBA" id="ARBA00022692"/>
    </source>
</evidence>